<reference evidence="1 2" key="1">
    <citation type="journal article" date="2010" name="Stand. Genomic Sci.">
        <title>Permanent draft genome sequence of Dethiosulfovibrio peptidovorans type strain (SEBR 4207).</title>
        <authorList>
            <person name="Labutti K."/>
            <person name="Mayilraj S."/>
            <person name="Clum A."/>
            <person name="Lucas S."/>
            <person name="Glavina Del Rio T."/>
            <person name="Nolan M."/>
            <person name="Tice H."/>
            <person name="Cheng J.F."/>
            <person name="Pitluck S."/>
            <person name="Liolios K."/>
            <person name="Ivanova N."/>
            <person name="Mavromatis K."/>
            <person name="Mikhailova N."/>
            <person name="Pati A."/>
            <person name="Goodwin L."/>
            <person name="Chen A."/>
            <person name="Palaniappan K."/>
            <person name="Land M."/>
            <person name="Hauser L."/>
            <person name="Chang Y.J."/>
            <person name="Jeffries C.D."/>
            <person name="Rohde M."/>
            <person name="Spring S."/>
            <person name="Goker M."/>
            <person name="Woyke T."/>
            <person name="Bristow J."/>
            <person name="Eisen J.A."/>
            <person name="Markowitz V."/>
            <person name="Hugenholtz P."/>
            <person name="Kyrpides N.C."/>
            <person name="Klenk H.P."/>
            <person name="Lapidus A."/>
        </authorList>
    </citation>
    <scope>NUCLEOTIDE SEQUENCE [LARGE SCALE GENOMIC DNA]</scope>
    <source>
        <strain evidence="1 2">DSM 11002</strain>
    </source>
</reference>
<keyword evidence="2" id="KW-1185">Reference proteome</keyword>
<dbReference type="EMBL" id="ABTR02000001">
    <property type="protein sequence ID" value="EFC90072.1"/>
    <property type="molecule type" value="Genomic_DNA"/>
</dbReference>
<protein>
    <submittedName>
        <fullName evidence="1">Uncharacterized protein</fullName>
    </submittedName>
</protein>
<gene>
    <name evidence="1" type="ORF">Dpep_0040</name>
</gene>
<dbReference type="AlphaFoldDB" id="D2Z2B6"/>
<sequence length="63" mass="7503">MRLMKAIERLKRHRRKTRWYRVNMQNYARRTLDMIAAEGPEGDLRSRTTLGQVEVLRAMAGRS</sequence>
<dbReference type="Proteomes" id="UP000006427">
    <property type="component" value="Unassembled WGS sequence"/>
</dbReference>
<dbReference type="STRING" id="469381.Dpep_0040"/>
<evidence type="ECO:0000313" key="2">
    <source>
        <dbReference type="Proteomes" id="UP000006427"/>
    </source>
</evidence>
<name>D2Z2B6_9BACT</name>
<comment type="caution">
    <text evidence="1">The sequence shown here is derived from an EMBL/GenBank/DDBJ whole genome shotgun (WGS) entry which is preliminary data.</text>
</comment>
<evidence type="ECO:0000313" key="1">
    <source>
        <dbReference type="EMBL" id="EFC90072.1"/>
    </source>
</evidence>
<proteinExistence type="predicted"/>
<dbReference type="PaxDb" id="469381-Dpep_0040"/>
<organism evidence="1 2">
    <name type="scientific">Dethiosulfovibrio peptidovorans DSM 11002</name>
    <dbReference type="NCBI Taxonomy" id="469381"/>
    <lineage>
        <taxon>Bacteria</taxon>
        <taxon>Thermotogati</taxon>
        <taxon>Synergistota</taxon>
        <taxon>Synergistia</taxon>
        <taxon>Synergistales</taxon>
        <taxon>Dethiosulfovibrionaceae</taxon>
        <taxon>Dethiosulfovibrio</taxon>
    </lineage>
</organism>
<accession>D2Z2B6</accession>